<proteinExistence type="predicted"/>
<dbReference type="Proteomes" id="UP000184212">
    <property type="component" value="Unassembled WGS sequence"/>
</dbReference>
<evidence type="ECO:0000313" key="3">
    <source>
        <dbReference type="Proteomes" id="UP000184212"/>
    </source>
</evidence>
<evidence type="ECO:0000313" key="2">
    <source>
        <dbReference type="EMBL" id="SHH89870.1"/>
    </source>
</evidence>
<accession>A0A1M5WQU2</accession>
<dbReference type="AlphaFoldDB" id="A0A1M5WQU2"/>
<sequence>METIELIFTILIVGLLSIGLIVLILNPKPIFKAVLIDMPLNLFRKSLVVQLFLSIFGGNADSPYGLGRKRYVNFGKSKKIGLIWETDGDKIKESIVEALASIHEKPDACDFQITTGPTLSVIKPPDSISFYTFHYVIQWLSEANLKSAGLVVSPRMAYSFYNDPDSENLIGRTDRGAGFYISLLEDYGARPFLRMSKYIVTPDVFNVESLKAYLKEEEQLASQTAGK</sequence>
<reference evidence="2 3" key="1">
    <citation type="submission" date="2016-11" db="EMBL/GenBank/DDBJ databases">
        <authorList>
            <person name="Jaros S."/>
            <person name="Januszkiewicz K."/>
            <person name="Wedrychowicz H."/>
        </authorList>
    </citation>
    <scope>NUCLEOTIDE SEQUENCE [LARGE SCALE GENOMIC DNA]</scope>
    <source>
        <strain evidence="2 3">DSM 24574</strain>
    </source>
</reference>
<dbReference type="STRING" id="947013.SAMN04488109_5922"/>
<gene>
    <name evidence="2" type="ORF">SAMN04488109_5922</name>
</gene>
<protein>
    <submittedName>
        <fullName evidence="2">Uncharacterized protein</fullName>
    </submittedName>
</protein>
<dbReference type="EMBL" id="FQWQ01000005">
    <property type="protein sequence ID" value="SHH89870.1"/>
    <property type="molecule type" value="Genomic_DNA"/>
</dbReference>
<evidence type="ECO:0000256" key="1">
    <source>
        <dbReference type="SAM" id="Phobius"/>
    </source>
</evidence>
<keyword evidence="3" id="KW-1185">Reference proteome</keyword>
<keyword evidence="1" id="KW-0812">Transmembrane</keyword>
<keyword evidence="1" id="KW-0472">Membrane</keyword>
<keyword evidence="1" id="KW-1133">Transmembrane helix</keyword>
<organism evidence="2 3">
    <name type="scientific">Chryseolinea serpens</name>
    <dbReference type="NCBI Taxonomy" id="947013"/>
    <lineage>
        <taxon>Bacteria</taxon>
        <taxon>Pseudomonadati</taxon>
        <taxon>Bacteroidota</taxon>
        <taxon>Cytophagia</taxon>
        <taxon>Cytophagales</taxon>
        <taxon>Fulvivirgaceae</taxon>
        <taxon>Chryseolinea</taxon>
    </lineage>
</organism>
<feature type="transmembrane region" description="Helical" evidence="1">
    <location>
        <begin position="6"/>
        <end position="25"/>
    </location>
</feature>
<name>A0A1M5WQU2_9BACT</name>